<evidence type="ECO:0000256" key="3">
    <source>
        <dbReference type="ARBA" id="ARBA00012736"/>
    </source>
</evidence>
<dbReference type="SUPFAM" id="SSF51126">
    <property type="entry name" value="Pectin lyase-like"/>
    <property type="match status" value="1"/>
</dbReference>
<dbReference type="GO" id="GO:0005576">
    <property type="term" value="C:extracellular region"/>
    <property type="evidence" value="ECO:0007669"/>
    <property type="project" value="UniProtKB-SubCell"/>
</dbReference>
<evidence type="ECO:0000256" key="14">
    <source>
        <dbReference type="SAM" id="SignalP"/>
    </source>
</evidence>
<dbReference type="InterPro" id="IPR012334">
    <property type="entry name" value="Pectin_lyas_fold"/>
</dbReference>
<evidence type="ECO:0000256" key="2">
    <source>
        <dbReference type="ARBA" id="ARBA00008834"/>
    </source>
</evidence>
<evidence type="ECO:0000256" key="1">
    <source>
        <dbReference type="ARBA" id="ARBA00004613"/>
    </source>
</evidence>
<reference evidence="15 16" key="1">
    <citation type="journal article" date="2013" name="Genome Biol.">
        <title>Draft genome of the mountain pine beetle, Dendroctonus ponderosae Hopkins, a major forest pest.</title>
        <authorList>
            <person name="Keeling C.I."/>
            <person name="Yuen M.M."/>
            <person name="Liao N.Y."/>
            <person name="Docking T.R."/>
            <person name="Chan S.K."/>
            <person name="Taylor G.A."/>
            <person name="Palmquist D.L."/>
            <person name="Jackman S.D."/>
            <person name="Nguyen A."/>
            <person name="Li M."/>
            <person name="Henderson H."/>
            <person name="Janes J.K."/>
            <person name="Zhao Y."/>
            <person name="Pandoh P."/>
            <person name="Moore R."/>
            <person name="Sperling F.A."/>
            <person name="Huber D.P."/>
            <person name="Birol I."/>
            <person name="Jones S.J."/>
            <person name="Bohlmann J."/>
        </authorList>
    </citation>
    <scope>NUCLEOTIDE SEQUENCE</scope>
</reference>
<comment type="catalytic activity">
    <reaction evidence="12">
        <text>(1,4-alpha-D-galacturonosyl)n+m + H2O = (1,4-alpha-D-galacturonosyl)n + (1,4-alpha-D-galacturonosyl)m.</text>
        <dbReference type="EC" id="3.2.1.15"/>
    </reaction>
</comment>
<dbReference type="PANTHER" id="PTHR31884">
    <property type="entry name" value="POLYGALACTURONASE"/>
    <property type="match status" value="1"/>
</dbReference>
<dbReference type="PANTHER" id="PTHR31884:SF9">
    <property type="entry name" value="ENDOPOLYGALACTURONASE D-RELATED"/>
    <property type="match status" value="1"/>
</dbReference>
<dbReference type="OrthoDB" id="6709892at2759"/>
<evidence type="ECO:0000256" key="8">
    <source>
        <dbReference type="ARBA" id="ARBA00023157"/>
    </source>
</evidence>
<accession>U4UIU8</accession>
<dbReference type="EC" id="3.2.1.15" evidence="3"/>
<feature type="chain" id="PRO_5004656641" description="endo-polygalacturonase" evidence="14">
    <location>
        <begin position="28"/>
        <end position="373"/>
    </location>
</feature>
<dbReference type="SMART" id="SM00710">
    <property type="entry name" value="PbH1"/>
    <property type="match status" value="7"/>
</dbReference>
<evidence type="ECO:0000313" key="16">
    <source>
        <dbReference type="Proteomes" id="UP000030742"/>
    </source>
</evidence>
<keyword evidence="5 14" id="KW-0732">Signal</keyword>
<keyword evidence="6" id="KW-0677">Repeat</keyword>
<dbReference type="EMBL" id="KB632375">
    <property type="protein sequence ID" value="ERL93974.1"/>
    <property type="molecule type" value="Genomic_DNA"/>
</dbReference>
<gene>
    <name evidence="15" type="ORF">D910_11259</name>
</gene>
<keyword evidence="4" id="KW-0964">Secreted</keyword>
<organism evidence="15 16">
    <name type="scientific">Dendroctonus ponderosae</name>
    <name type="common">Mountain pine beetle</name>
    <dbReference type="NCBI Taxonomy" id="77166"/>
    <lineage>
        <taxon>Eukaryota</taxon>
        <taxon>Metazoa</taxon>
        <taxon>Ecdysozoa</taxon>
        <taxon>Arthropoda</taxon>
        <taxon>Hexapoda</taxon>
        <taxon>Insecta</taxon>
        <taxon>Pterygota</taxon>
        <taxon>Neoptera</taxon>
        <taxon>Endopterygota</taxon>
        <taxon>Coleoptera</taxon>
        <taxon>Polyphaga</taxon>
        <taxon>Cucujiformia</taxon>
        <taxon>Curculionidae</taxon>
        <taxon>Scolytinae</taxon>
        <taxon>Dendroctonus</taxon>
    </lineage>
</organism>
<evidence type="ECO:0000256" key="13">
    <source>
        <dbReference type="RuleBase" id="RU361169"/>
    </source>
</evidence>
<keyword evidence="9" id="KW-0325">Glycoprotein</keyword>
<comment type="subcellular location">
    <subcellularLocation>
        <location evidence="1">Secreted</location>
    </subcellularLocation>
</comment>
<feature type="non-terminal residue" evidence="15">
    <location>
        <position position="373"/>
    </location>
</feature>
<evidence type="ECO:0000256" key="5">
    <source>
        <dbReference type="ARBA" id="ARBA00022729"/>
    </source>
</evidence>
<evidence type="ECO:0000256" key="9">
    <source>
        <dbReference type="ARBA" id="ARBA00023180"/>
    </source>
</evidence>
<evidence type="ECO:0000256" key="10">
    <source>
        <dbReference type="ARBA" id="ARBA00023295"/>
    </source>
</evidence>
<comment type="similarity">
    <text evidence="2 13">Belongs to the glycosyl hydrolase 28 family.</text>
</comment>
<evidence type="ECO:0000256" key="4">
    <source>
        <dbReference type="ARBA" id="ARBA00022525"/>
    </source>
</evidence>
<dbReference type="STRING" id="77166.U4UIU8"/>
<dbReference type="Gene3D" id="2.160.20.10">
    <property type="entry name" value="Single-stranded right-handed beta-helix, Pectin lyase-like"/>
    <property type="match status" value="1"/>
</dbReference>
<evidence type="ECO:0000256" key="6">
    <source>
        <dbReference type="ARBA" id="ARBA00022737"/>
    </source>
</evidence>
<dbReference type="InterPro" id="IPR050434">
    <property type="entry name" value="Glycosyl_hydrlase_28"/>
</dbReference>
<dbReference type="InterPro" id="IPR011050">
    <property type="entry name" value="Pectin_lyase_fold/virulence"/>
</dbReference>
<protein>
    <recommendedName>
        <fullName evidence="3">endo-polygalacturonase</fullName>
        <ecNumber evidence="3">3.2.1.15</ecNumber>
    </recommendedName>
</protein>
<evidence type="ECO:0000256" key="7">
    <source>
        <dbReference type="ARBA" id="ARBA00022801"/>
    </source>
</evidence>
<dbReference type="Proteomes" id="UP000030742">
    <property type="component" value="Unassembled WGS sequence"/>
</dbReference>
<keyword evidence="10 13" id="KW-0326">Glycosidase</keyword>
<sequence length="373" mass="38415">MCCSRHNHNTIIMIKLVFLFAALVASAIGSPAANLTASCTVTSYSAIATAVSSCTTLTISGITVPAETTLTLSLKSGTKLTMEGTWTWKYAEWKGPLLKITGSDVTVTGSGLTLNGQGADYWDGKGDSGIKKPKFMTIATTGGSTFSDINLLNCPHQCISISSASDTTLENFVIDVSDGDDNGGHNTDGFDVSGSTGITVKNSVVKNQDDCVAVNQGSDLVFSNLTCSGGHGLSLSVGQSTSNGSANKVSNVTFSDCTVTKSANGIHVKTHSDAGTGAISDVTYKNIKLSSITKYGINVQEDYADGSSTGSPKGNIPITNLVLNEVTGSMSGGSSSMAVYILCGTDGCSDWKWSGVSVTNAKKDSSCNFTPTG</sequence>
<dbReference type="Pfam" id="PF00295">
    <property type="entry name" value="Glyco_hydro_28"/>
    <property type="match status" value="1"/>
</dbReference>
<evidence type="ECO:0000256" key="11">
    <source>
        <dbReference type="ARBA" id="ARBA00023316"/>
    </source>
</evidence>
<evidence type="ECO:0000313" key="15">
    <source>
        <dbReference type="EMBL" id="ERL93974.1"/>
    </source>
</evidence>
<proteinExistence type="inferred from homology"/>
<evidence type="ECO:0000256" key="12">
    <source>
        <dbReference type="ARBA" id="ARBA00034074"/>
    </source>
</evidence>
<keyword evidence="11" id="KW-0961">Cell wall biogenesis/degradation</keyword>
<feature type="signal peptide" evidence="14">
    <location>
        <begin position="1"/>
        <end position="27"/>
    </location>
</feature>
<name>U4UIU8_DENPD</name>
<dbReference type="GO" id="GO:0045490">
    <property type="term" value="P:pectin catabolic process"/>
    <property type="evidence" value="ECO:0007669"/>
    <property type="project" value="TreeGrafter"/>
</dbReference>
<dbReference type="AlphaFoldDB" id="U4UIU8"/>
<keyword evidence="8" id="KW-1015">Disulfide bond</keyword>
<dbReference type="GO" id="GO:0071555">
    <property type="term" value="P:cell wall organization"/>
    <property type="evidence" value="ECO:0007669"/>
    <property type="project" value="UniProtKB-KW"/>
</dbReference>
<dbReference type="GO" id="GO:0004650">
    <property type="term" value="F:polygalacturonase activity"/>
    <property type="evidence" value="ECO:0007669"/>
    <property type="project" value="UniProtKB-EC"/>
</dbReference>
<keyword evidence="7 13" id="KW-0378">Hydrolase</keyword>
<dbReference type="InterPro" id="IPR006626">
    <property type="entry name" value="PbH1"/>
</dbReference>
<dbReference type="InterPro" id="IPR000743">
    <property type="entry name" value="Glyco_hydro_28"/>
</dbReference>